<proteinExistence type="predicted"/>
<reference evidence="1 2" key="1">
    <citation type="submission" date="2015-12" db="EMBL/GenBank/DDBJ databases">
        <authorList>
            <person name="Shamseldin A."/>
            <person name="Moawad H."/>
            <person name="Abd El-Rahim W.M."/>
            <person name="Sadowsky M.J."/>
        </authorList>
    </citation>
    <scope>NUCLEOTIDE SEQUENCE [LARGE SCALE GENOMIC DNA]</scope>
    <source>
        <strain evidence="1 2">D7</strain>
    </source>
</reference>
<name>A0A126Q4S5_ALTMA</name>
<protein>
    <submittedName>
        <fullName evidence="1">Uncharacterized protein</fullName>
    </submittedName>
</protein>
<dbReference type="EMBL" id="CP014323">
    <property type="protein sequence ID" value="AMK00212.1"/>
    <property type="molecule type" value="Genomic_DNA"/>
</dbReference>
<organism evidence="1 2">
    <name type="scientific">Alteromonas macleodii</name>
    <name type="common">Pseudoalteromonas macleodii</name>
    <dbReference type="NCBI Taxonomy" id="28108"/>
    <lineage>
        <taxon>Bacteria</taxon>
        <taxon>Pseudomonadati</taxon>
        <taxon>Pseudomonadota</taxon>
        <taxon>Gammaproteobacteria</taxon>
        <taxon>Alteromonadales</taxon>
        <taxon>Alteromonadaceae</taxon>
        <taxon>Alteromonas/Salinimonas group</taxon>
        <taxon>Alteromonas</taxon>
    </lineage>
</organism>
<evidence type="ECO:0000313" key="1">
    <source>
        <dbReference type="EMBL" id="AMK00212.1"/>
    </source>
</evidence>
<dbReference type="Proteomes" id="UP000063991">
    <property type="component" value="Chromosome"/>
</dbReference>
<evidence type="ECO:0000313" key="2">
    <source>
        <dbReference type="Proteomes" id="UP000063991"/>
    </source>
</evidence>
<dbReference type="AlphaFoldDB" id="A0A126Q4S5"/>
<sequence>MANKKTVRLYITHTSYQLLIIEQGYFPFRAATNPVFSKYTTSTLAVLSALAFKPSQAFGLTGYAQQGDKPTQDLTPR</sequence>
<gene>
    <name evidence="1" type="ORF">AVL55_19850</name>
</gene>
<accession>A0A126Q4S5</accession>